<evidence type="ECO:0000313" key="4">
    <source>
        <dbReference type="Proteomes" id="UP000319829"/>
    </source>
</evidence>
<evidence type="ECO:0000313" key="3">
    <source>
        <dbReference type="Proteomes" id="UP000317366"/>
    </source>
</evidence>
<evidence type="ECO:0000313" key="2">
    <source>
        <dbReference type="EMBL" id="TMQ64629.1"/>
    </source>
</evidence>
<comment type="caution">
    <text evidence="1">The sequence shown here is derived from an EMBL/GenBank/DDBJ whole genome shotgun (WGS) entry which is preliminary data.</text>
</comment>
<dbReference type="AlphaFoldDB" id="A0A538SXA7"/>
<dbReference type="Proteomes" id="UP000319829">
    <property type="component" value="Unassembled WGS sequence"/>
</dbReference>
<organism evidence="1 4">
    <name type="scientific">Eiseniibacteriota bacterium</name>
    <dbReference type="NCBI Taxonomy" id="2212470"/>
    <lineage>
        <taxon>Bacteria</taxon>
        <taxon>Candidatus Eiseniibacteriota</taxon>
    </lineage>
</organism>
<reference evidence="3 4" key="1">
    <citation type="journal article" date="2019" name="Nat. Microbiol.">
        <title>Mediterranean grassland soil C-N compound turnover is dependent on rainfall and depth, and is mediated by genomically divergent microorganisms.</title>
        <authorList>
            <person name="Diamond S."/>
            <person name="Andeer P.F."/>
            <person name="Li Z."/>
            <person name="Crits-Christoph A."/>
            <person name="Burstein D."/>
            <person name="Anantharaman K."/>
            <person name="Lane K.R."/>
            <person name="Thomas B.C."/>
            <person name="Pan C."/>
            <person name="Northen T.R."/>
            <person name="Banfield J.F."/>
        </authorList>
    </citation>
    <scope>NUCLEOTIDE SEQUENCE [LARGE SCALE GENOMIC DNA]</scope>
    <source>
        <strain evidence="1">WS_4</strain>
        <strain evidence="2">WS_7</strain>
    </source>
</reference>
<sequence>MGAIARIVFGAILAALLGSGSGPVVWAATAVGPGPEAFHALPPETSYHGNLDGFAFGGDGELRFAEDVEAGVSDPEWFSFGRANAFFVARPYPRVGIAGRAGWDRGADDFVLERAEVYVQVRRSAQAHAGIFLAPLGRTNMDHDAPGYDFAERSLVATQLIGVPNAQFGAGVRSYRPAGSASRLSYEVDLVTGYNDGLIMDSPGGTRVPRGRSNYGDNNGVPALVWRVARRTSPEGEIGIAAQSGQYNRTEVGGVRVDGARWVHVVVADGIGKVAGFRVSSEAAVALIDVPPGLEALFAGRQWGASVEMVRTLLDPVLRSWRGSCLTAGIRADAVDFDAGILGDSRSRLSASLNIHSWPLAVTRFGWYYEIRRDRFNNQTPLAGLTLTAATYF</sequence>
<protein>
    <recommendedName>
        <fullName evidence="5">Porin</fullName>
    </recommendedName>
</protein>
<gene>
    <name evidence="1" type="ORF">E6K74_01435</name>
    <name evidence="2" type="ORF">E6K77_03590</name>
</gene>
<evidence type="ECO:0008006" key="5">
    <source>
        <dbReference type="Google" id="ProtNLM"/>
    </source>
</evidence>
<dbReference type="EMBL" id="VBOX01000032">
    <property type="protein sequence ID" value="TMQ64629.1"/>
    <property type="molecule type" value="Genomic_DNA"/>
</dbReference>
<accession>A0A538SXA7</accession>
<proteinExistence type="predicted"/>
<evidence type="ECO:0000313" key="1">
    <source>
        <dbReference type="EMBL" id="TMQ55982.1"/>
    </source>
</evidence>
<dbReference type="Proteomes" id="UP000317366">
    <property type="component" value="Unassembled WGS sequence"/>
</dbReference>
<dbReference type="EMBL" id="VBOU01000009">
    <property type="protein sequence ID" value="TMQ55982.1"/>
    <property type="molecule type" value="Genomic_DNA"/>
</dbReference>
<name>A0A538SXA7_UNCEI</name>